<organism evidence="1 2">
    <name type="scientific">Aphis craccivora</name>
    <name type="common">Cowpea aphid</name>
    <dbReference type="NCBI Taxonomy" id="307492"/>
    <lineage>
        <taxon>Eukaryota</taxon>
        <taxon>Metazoa</taxon>
        <taxon>Ecdysozoa</taxon>
        <taxon>Arthropoda</taxon>
        <taxon>Hexapoda</taxon>
        <taxon>Insecta</taxon>
        <taxon>Pterygota</taxon>
        <taxon>Neoptera</taxon>
        <taxon>Paraneoptera</taxon>
        <taxon>Hemiptera</taxon>
        <taxon>Sternorrhyncha</taxon>
        <taxon>Aphidomorpha</taxon>
        <taxon>Aphidoidea</taxon>
        <taxon>Aphididae</taxon>
        <taxon>Aphidini</taxon>
        <taxon>Aphis</taxon>
        <taxon>Aphis</taxon>
    </lineage>
</organism>
<comment type="caution">
    <text evidence="1">The sequence shown here is derived from an EMBL/GenBank/DDBJ whole genome shotgun (WGS) entry which is preliminary data.</text>
</comment>
<dbReference type="OrthoDB" id="6619717at2759"/>
<dbReference type="Proteomes" id="UP000478052">
    <property type="component" value="Unassembled WGS sequence"/>
</dbReference>
<keyword evidence="2" id="KW-1185">Reference proteome</keyword>
<dbReference type="EMBL" id="VUJU01008954">
    <property type="protein sequence ID" value="KAF0723711.1"/>
    <property type="molecule type" value="Genomic_DNA"/>
</dbReference>
<dbReference type="AlphaFoldDB" id="A0A6G0WBS8"/>
<accession>A0A6G0WBS8</accession>
<reference evidence="1 2" key="1">
    <citation type="submission" date="2019-08" db="EMBL/GenBank/DDBJ databases">
        <title>Whole genome of Aphis craccivora.</title>
        <authorList>
            <person name="Voronova N.V."/>
            <person name="Shulinski R.S."/>
            <person name="Bandarenka Y.V."/>
            <person name="Zhorov D.G."/>
            <person name="Warner D."/>
        </authorList>
    </citation>
    <scope>NUCLEOTIDE SEQUENCE [LARGE SCALE GENOMIC DNA]</scope>
    <source>
        <strain evidence="1">180601</strain>
        <tissue evidence="1">Whole Body</tissue>
    </source>
</reference>
<sequence length="94" mass="10935">MHCGARHFSCERAIRKTHFSTCCNNGQMTVTDDHVLGQPPELLIRLLIDDSQVSRHFRKEIRRYNNTLAFAVFSTDLNPRRLPCREPKVFTVYG</sequence>
<protein>
    <submittedName>
        <fullName evidence="1">Uncharacterized protein</fullName>
    </submittedName>
</protein>
<evidence type="ECO:0000313" key="2">
    <source>
        <dbReference type="Proteomes" id="UP000478052"/>
    </source>
</evidence>
<name>A0A6G0WBS8_APHCR</name>
<proteinExistence type="predicted"/>
<evidence type="ECO:0000313" key="1">
    <source>
        <dbReference type="EMBL" id="KAF0723711.1"/>
    </source>
</evidence>
<gene>
    <name evidence="1" type="ORF">FWK35_00031617</name>
</gene>